<name>A0AAD5Y484_9FUNG</name>
<reference evidence="1" key="1">
    <citation type="submission" date="2020-05" db="EMBL/GenBank/DDBJ databases">
        <title>Phylogenomic resolution of chytrid fungi.</title>
        <authorList>
            <person name="Stajich J.E."/>
            <person name="Amses K."/>
            <person name="Simmons R."/>
            <person name="Seto K."/>
            <person name="Myers J."/>
            <person name="Bonds A."/>
            <person name="Quandt C.A."/>
            <person name="Barry K."/>
            <person name="Liu P."/>
            <person name="Grigoriev I."/>
            <person name="Longcore J.E."/>
            <person name="James T.Y."/>
        </authorList>
    </citation>
    <scope>NUCLEOTIDE SEQUENCE</scope>
    <source>
        <strain evidence="1">PLAUS21</strain>
    </source>
</reference>
<dbReference type="AlphaFoldDB" id="A0AAD5Y484"/>
<organism evidence="1 2">
    <name type="scientific">Boothiomyces macroporosus</name>
    <dbReference type="NCBI Taxonomy" id="261099"/>
    <lineage>
        <taxon>Eukaryota</taxon>
        <taxon>Fungi</taxon>
        <taxon>Fungi incertae sedis</taxon>
        <taxon>Chytridiomycota</taxon>
        <taxon>Chytridiomycota incertae sedis</taxon>
        <taxon>Chytridiomycetes</taxon>
        <taxon>Rhizophydiales</taxon>
        <taxon>Terramycetaceae</taxon>
        <taxon>Boothiomyces</taxon>
    </lineage>
</organism>
<accession>A0AAD5Y484</accession>
<gene>
    <name evidence="1" type="ORF">HK103_003332</name>
</gene>
<proteinExistence type="predicted"/>
<comment type="caution">
    <text evidence="1">The sequence shown here is derived from an EMBL/GenBank/DDBJ whole genome shotgun (WGS) entry which is preliminary data.</text>
</comment>
<protein>
    <submittedName>
        <fullName evidence="1">Uncharacterized protein</fullName>
    </submittedName>
</protein>
<dbReference type="Proteomes" id="UP001210925">
    <property type="component" value="Unassembled WGS sequence"/>
</dbReference>
<dbReference type="EMBL" id="JADGKB010000024">
    <property type="protein sequence ID" value="KAJ3258738.1"/>
    <property type="molecule type" value="Genomic_DNA"/>
</dbReference>
<keyword evidence="2" id="KW-1185">Reference proteome</keyword>
<evidence type="ECO:0000313" key="1">
    <source>
        <dbReference type="EMBL" id="KAJ3258738.1"/>
    </source>
</evidence>
<evidence type="ECO:0000313" key="2">
    <source>
        <dbReference type="Proteomes" id="UP001210925"/>
    </source>
</evidence>
<sequence>MSLKLVQKTLTEKPKETEKKKVFKRGAFKSIQKKKQKRREAVPEIKETEPQNILQKNIETLLQLKKTEKEKQVAKLAVKE</sequence>